<evidence type="ECO:0000256" key="5">
    <source>
        <dbReference type="SAM" id="SignalP"/>
    </source>
</evidence>
<comment type="caution">
    <text evidence="8">The sequence shown here is derived from an EMBL/GenBank/DDBJ whole genome shotgun (WGS) entry which is preliminary data.</text>
</comment>
<protein>
    <submittedName>
        <fullName evidence="8">Glycoside hydrolase family 92 protein</fullName>
    </submittedName>
</protein>
<feature type="compositionally biased region" description="Basic and acidic residues" evidence="4">
    <location>
        <begin position="737"/>
        <end position="746"/>
    </location>
</feature>
<keyword evidence="8" id="KW-0378">Hydrolase</keyword>
<name>A0AAE3H294_9BACT</name>
<evidence type="ECO:0000313" key="9">
    <source>
        <dbReference type="Proteomes" id="UP001204144"/>
    </source>
</evidence>
<feature type="chain" id="PRO_5042271616" evidence="5">
    <location>
        <begin position="20"/>
        <end position="755"/>
    </location>
</feature>
<gene>
    <name evidence="8" type="ORF">EGI31_10135</name>
</gene>
<proteinExistence type="predicted"/>
<dbReference type="PANTHER" id="PTHR12143:SF43">
    <property type="entry name" value="PUTATIVE-RELATED"/>
    <property type="match status" value="1"/>
</dbReference>
<dbReference type="Gene3D" id="3.30.2080.10">
    <property type="entry name" value="GH92 mannosidase domain"/>
    <property type="match status" value="1"/>
</dbReference>
<keyword evidence="3" id="KW-0106">Calcium</keyword>
<dbReference type="GO" id="GO:0000224">
    <property type="term" value="F:peptide-N4-(N-acetyl-beta-glucosaminyl)asparagine amidase activity"/>
    <property type="evidence" value="ECO:0007669"/>
    <property type="project" value="TreeGrafter"/>
</dbReference>
<dbReference type="GO" id="GO:0005829">
    <property type="term" value="C:cytosol"/>
    <property type="evidence" value="ECO:0007669"/>
    <property type="project" value="TreeGrafter"/>
</dbReference>
<feature type="domain" description="Glycosyl hydrolase family 92 N-terminal" evidence="7">
    <location>
        <begin position="24"/>
        <end position="251"/>
    </location>
</feature>
<dbReference type="Gene3D" id="1.20.1050.60">
    <property type="entry name" value="alpha-1,2-mannosidase"/>
    <property type="match status" value="1"/>
</dbReference>
<dbReference type="Pfam" id="PF17678">
    <property type="entry name" value="Glyco_hydro_92N"/>
    <property type="match status" value="1"/>
</dbReference>
<feature type="domain" description="Glycosyl hydrolase family 92" evidence="6">
    <location>
        <begin position="257"/>
        <end position="733"/>
    </location>
</feature>
<dbReference type="Gene3D" id="2.70.98.10">
    <property type="match status" value="1"/>
</dbReference>
<dbReference type="Proteomes" id="UP001204144">
    <property type="component" value="Unassembled WGS sequence"/>
</dbReference>
<evidence type="ECO:0000313" key="8">
    <source>
        <dbReference type="EMBL" id="MCP9763317.1"/>
    </source>
</evidence>
<dbReference type="NCBIfam" id="TIGR01180">
    <property type="entry name" value="aman2_put"/>
    <property type="match status" value="1"/>
</dbReference>
<reference evidence="8 9" key="1">
    <citation type="submission" date="2018-11" db="EMBL/GenBank/DDBJ databases">
        <title>Novel bacteria species description.</title>
        <authorList>
            <person name="Han J.-H."/>
        </authorList>
    </citation>
    <scope>NUCLEOTIDE SEQUENCE [LARGE SCALE GENOMIC DNA]</scope>
    <source>
        <strain evidence="8 9">KCTC23259</strain>
    </source>
</reference>
<keyword evidence="5" id="KW-0732">Signal</keyword>
<dbReference type="InterPro" id="IPR005887">
    <property type="entry name" value="GH92_a_mannosidase_put"/>
</dbReference>
<dbReference type="GO" id="GO:0030246">
    <property type="term" value="F:carbohydrate binding"/>
    <property type="evidence" value="ECO:0007669"/>
    <property type="project" value="InterPro"/>
</dbReference>
<dbReference type="FunFam" id="1.20.1050.60:FF:000001">
    <property type="entry name" value="Putative alpha-1,2-mannosidase"/>
    <property type="match status" value="1"/>
</dbReference>
<dbReference type="GO" id="GO:0006516">
    <property type="term" value="P:glycoprotein catabolic process"/>
    <property type="evidence" value="ECO:0007669"/>
    <property type="project" value="TreeGrafter"/>
</dbReference>
<evidence type="ECO:0000259" key="6">
    <source>
        <dbReference type="Pfam" id="PF07971"/>
    </source>
</evidence>
<evidence type="ECO:0000259" key="7">
    <source>
        <dbReference type="Pfam" id="PF17678"/>
    </source>
</evidence>
<dbReference type="InterPro" id="IPR012939">
    <property type="entry name" value="Glyco_hydro_92"/>
</dbReference>
<evidence type="ECO:0000256" key="1">
    <source>
        <dbReference type="ARBA" id="ARBA00001913"/>
    </source>
</evidence>
<accession>A0AAE3H294</accession>
<feature type="signal peptide" evidence="5">
    <location>
        <begin position="1"/>
        <end position="19"/>
    </location>
</feature>
<dbReference type="RefSeq" id="WP_255037100.1">
    <property type="nucleotide sequence ID" value="NZ_RJUF01000024.1"/>
</dbReference>
<dbReference type="AlphaFoldDB" id="A0AAE3H294"/>
<dbReference type="InterPro" id="IPR014718">
    <property type="entry name" value="GH-type_carb-bd"/>
</dbReference>
<dbReference type="InterPro" id="IPR008928">
    <property type="entry name" value="6-hairpin_glycosidase_sf"/>
</dbReference>
<comment type="subunit">
    <text evidence="2">Monomer.</text>
</comment>
<dbReference type="InterPro" id="IPR050883">
    <property type="entry name" value="PNGase"/>
</dbReference>
<sequence>MKKIALFVLLAFNAFSQNADLAKYINPLIGTDSDFSLSNGNTYPAIALPWGMNFWSPQTNKMGDGWAYQYAAKKIRGFKQTHQPSPWINDYGAFSIFATTEKLVFDENKRESWYSHKAEVVQAHYYKVYLSDYNMTVEITPTERAARFRITYPETEKAYLIVDAFFKNSHIKVYPEERKIVGYSCNNSGGVPENFKNYFVIYADKAFEQVYIAKDGSLDIKLLEATGKHVGSVIQFKTKANEAVNLKIASSFISPEQAELNLQREIGNKTFGQIATEGRATWNKMMSRIAAEGGSEAEKGTFYTALYRTMLFPRKFYELDKNNKVMHYSPYNGQVLPGYMFTDNGFWDTFRAVFPFFTLMFPELNSQIMEGLVNTYKESGWLPEWASPGHRDCMVGSNSASIIADSYLKGIRGYDINTLYEAMLKNTQNAGPLTSVGRYGVEYYNGKGYIPYDVKINENTARTLEYSYDDFTLWKLSKALNRPKAEQDTLYKRAHYYKNVFDPSVNFVRGRNSDGSFQSPFRPDKWGDAFTEGCSWHWTWCVFHDIKGLQNLMGGKQNFVGKMDSVFTAAPTFDYSYYGQQIHEITEMLVMNMGQYAHGNQPIQHMPYLYNYAGQPWKTQKLVRNIMDKLYKNAPDGLCGDEDNGQTSAWYVFSALGFYPVCPGSNQYVLGSPLFKKATLTLENGKKFTINAPTNSTEHVYVNDAKLNAQSYSKNFLNHEDITKGGVLDLKMSNKPNETRGTKESDFPYSMSNEK</sequence>
<dbReference type="Gene3D" id="1.20.1610.10">
    <property type="entry name" value="alpha-1,2-mannosidases domains"/>
    <property type="match status" value="1"/>
</dbReference>
<dbReference type="FunFam" id="1.20.1610.10:FF:000001">
    <property type="entry name" value="Putative alpha-1,2-mannosidase"/>
    <property type="match status" value="1"/>
</dbReference>
<dbReference type="InterPro" id="IPR041371">
    <property type="entry name" value="GH92_N"/>
</dbReference>
<feature type="region of interest" description="Disordered" evidence="4">
    <location>
        <begin position="730"/>
        <end position="755"/>
    </location>
</feature>
<dbReference type="GO" id="GO:0005975">
    <property type="term" value="P:carbohydrate metabolic process"/>
    <property type="evidence" value="ECO:0007669"/>
    <property type="project" value="InterPro"/>
</dbReference>
<keyword evidence="9" id="KW-1185">Reference proteome</keyword>
<dbReference type="PANTHER" id="PTHR12143">
    <property type="entry name" value="PEPTIDE N-GLYCANASE PNGASE -RELATED"/>
    <property type="match status" value="1"/>
</dbReference>
<dbReference type="SUPFAM" id="SSF48208">
    <property type="entry name" value="Six-hairpin glycosidases"/>
    <property type="match status" value="1"/>
</dbReference>
<dbReference type="Pfam" id="PF07971">
    <property type="entry name" value="Glyco_hydro_92"/>
    <property type="match status" value="1"/>
</dbReference>
<evidence type="ECO:0000256" key="3">
    <source>
        <dbReference type="ARBA" id="ARBA00022837"/>
    </source>
</evidence>
<evidence type="ECO:0000256" key="2">
    <source>
        <dbReference type="ARBA" id="ARBA00011245"/>
    </source>
</evidence>
<organism evidence="8 9">
    <name type="scientific">Lacihabitans soyangensis</name>
    <dbReference type="NCBI Taxonomy" id="869394"/>
    <lineage>
        <taxon>Bacteria</taxon>
        <taxon>Pseudomonadati</taxon>
        <taxon>Bacteroidota</taxon>
        <taxon>Cytophagia</taxon>
        <taxon>Cytophagales</taxon>
        <taxon>Leadbetterellaceae</taxon>
        <taxon>Lacihabitans</taxon>
    </lineage>
</organism>
<comment type="cofactor">
    <cofactor evidence="1">
        <name>Ca(2+)</name>
        <dbReference type="ChEBI" id="CHEBI:29108"/>
    </cofactor>
</comment>
<evidence type="ECO:0000256" key="4">
    <source>
        <dbReference type="SAM" id="MobiDB-lite"/>
    </source>
</evidence>
<dbReference type="FunFam" id="3.30.2080.10:FF:000001">
    <property type="entry name" value="Alpha-1,2-mannosidase subfamily"/>
    <property type="match status" value="1"/>
</dbReference>
<dbReference type="EMBL" id="RJUF01000024">
    <property type="protein sequence ID" value="MCP9763317.1"/>
    <property type="molecule type" value="Genomic_DNA"/>
</dbReference>